<gene>
    <name evidence="4" type="ORF">SAMN05216582_103141</name>
</gene>
<dbReference type="InterPro" id="IPR050595">
    <property type="entry name" value="Bact_response_regulator"/>
</dbReference>
<dbReference type="PANTHER" id="PTHR44591:SF3">
    <property type="entry name" value="RESPONSE REGULATORY DOMAIN-CONTAINING PROTEIN"/>
    <property type="match status" value="1"/>
</dbReference>
<keyword evidence="1 2" id="KW-0597">Phosphoprotein</keyword>
<dbReference type="GO" id="GO:0000160">
    <property type="term" value="P:phosphorelay signal transduction system"/>
    <property type="evidence" value="ECO:0007669"/>
    <property type="project" value="InterPro"/>
</dbReference>
<feature type="modified residue" description="4-aspartylphosphate" evidence="2">
    <location>
        <position position="58"/>
    </location>
</feature>
<organism evidence="4 5">
    <name type="scientific">Selenomonas ruminantium</name>
    <dbReference type="NCBI Taxonomy" id="971"/>
    <lineage>
        <taxon>Bacteria</taxon>
        <taxon>Bacillati</taxon>
        <taxon>Bacillota</taxon>
        <taxon>Negativicutes</taxon>
        <taxon>Selenomonadales</taxon>
        <taxon>Selenomonadaceae</taxon>
        <taxon>Selenomonas</taxon>
    </lineage>
</organism>
<dbReference type="OrthoDB" id="9759232at2"/>
<name>A0A1M6S6A1_SELRU</name>
<accession>A0A1M6S6A1</accession>
<dbReference type="AlphaFoldDB" id="A0A1M6S6A1"/>
<evidence type="ECO:0000256" key="2">
    <source>
        <dbReference type="PROSITE-ProRule" id="PRU00169"/>
    </source>
</evidence>
<dbReference type="Gene3D" id="3.40.50.2300">
    <property type="match status" value="1"/>
</dbReference>
<dbReference type="PROSITE" id="PS50110">
    <property type="entry name" value="RESPONSE_REGULATORY"/>
    <property type="match status" value="1"/>
</dbReference>
<dbReference type="SUPFAM" id="SSF52172">
    <property type="entry name" value="CheY-like"/>
    <property type="match status" value="1"/>
</dbReference>
<dbReference type="RefSeq" id="WP_073088261.1">
    <property type="nucleotide sequence ID" value="NZ_FRBC01000003.1"/>
</dbReference>
<dbReference type="Proteomes" id="UP000184263">
    <property type="component" value="Unassembled WGS sequence"/>
</dbReference>
<dbReference type="PANTHER" id="PTHR44591">
    <property type="entry name" value="STRESS RESPONSE REGULATOR PROTEIN 1"/>
    <property type="match status" value="1"/>
</dbReference>
<evidence type="ECO:0000259" key="3">
    <source>
        <dbReference type="PROSITE" id="PS50110"/>
    </source>
</evidence>
<dbReference type="InterPro" id="IPR001789">
    <property type="entry name" value="Sig_transdc_resp-reg_receiver"/>
</dbReference>
<dbReference type="InterPro" id="IPR011006">
    <property type="entry name" value="CheY-like_superfamily"/>
</dbReference>
<reference evidence="4 5" key="1">
    <citation type="submission" date="2016-11" db="EMBL/GenBank/DDBJ databases">
        <authorList>
            <person name="Jaros S."/>
            <person name="Januszkiewicz K."/>
            <person name="Wedrychowicz H."/>
        </authorList>
    </citation>
    <scope>NUCLEOTIDE SEQUENCE [LARGE SCALE GENOMIC DNA]</scope>
    <source>
        <strain evidence="4 5">HD4</strain>
    </source>
</reference>
<dbReference type="Pfam" id="PF00072">
    <property type="entry name" value="Response_reg"/>
    <property type="match status" value="1"/>
</dbReference>
<feature type="domain" description="Response regulatory" evidence="3">
    <location>
        <begin position="6"/>
        <end position="125"/>
    </location>
</feature>
<evidence type="ECO:0000313" key="5">
    <source>
        <dbReference type="Proteomes" id="UP000184263"/>
    </source>
</evidence>
<sequence>MNKLPVILIVDDDAMNLTMAKSILEMKVRAEILTTESGSGCLDILQKRQGAIDLILLDIAMPGMDGLQTLATIRKNLRYQDLKVIFLTAAADKNTIIKASQLKIADYVKKPFVPEDLIARVEKQIFPPIEDPEINDIFKSLDNLGL</sequence>
<proteinExistence type="predicted"/>
<dbReference type="SMART" id="SM00448">
    <property type="entry name" value="REC"/>
    <property type="match status" value="1"/>
</dbReference>
<evidence type="ECO:0000256" key="1">
    <source>
        <dbReference type="ARBA" id="ARBA00022553"/>
    </source>
</evidence>
<dbReference type="EMBL" id="FRBC01000003">
    <property type="protein sequence ID" value="SHK40312.1"/>
    <property type="molecule type" value="Genomic_DNA"/>
</dbReference>
<evidence type="ECO:0000313" key="4">
    <source>
        <dbReference type="EMBL" id="SHK40312.1"/>
    </source>
</evidence>
<protein>
    <submittedName>
        <fullName evidence="4">Putative two-component system response regulator</fullName>
    </submittedName>
</protein>